<dbReference type="Proteomes" id="UP000290588">
    <property type="component" value="Unassembled WGS sequence"/>
</dbReference>
<reference evidence="4 6" key="1">
    <citation type="submission" date="2017-09" db="EMBL/GenBank/DDBJ databases">
        <title>Genomics of the genus Arcobacter.</title>
        <authorList>
            <person name="Perez-Cataluna A."/>
            <person name="Figueras M.J."/>
            <person name="Salas-Masso N."/>
        </authorList>
    </citation>
    <scope>NUCLEOTIDE SEQUENCE [LARGE SCALE GENOMIC DNA]</scope>
    <source>
        <strain evidence="4 6">CECT 7837</strain>
    </source>
</reference>
<reference evidence="3 5" key="2">
    <citation type="submission" date="2018-08" db="EMBL/GenBank/DDBJ databases">
        <title>Complete genome of the Arcobacter ellisii type strain LMG 26155.</title>
        <authorList>
            <person name="Miller W.G."/>
            <person name="Yee E."/>
            <person name="Bono J.L."/>
        </authorList>
    </citation>
    <scope>NUCLEOTIDE SEQUENCE [LARGE SCALE GENOMIC DNA]</scope>
    <source>
        <strain evidence="3 5">LMG 26155</strain>
    </source>
</reference>
<dbReference type="Proteomes" id="UP000262582">
    <property type="component" value="Chromosome"/>
</dbReference>
<evidence type="ECO:0000313" key="5">
    <source>
        <dbReference type="Proteomes" id="UP000262582"/>
    </source>
</evidence>
<dbReference type="OrthoDB" id="5349145at2"/>
<protein>
    <submittedName>
        <fullName evidence="4">Prepilin-type cleavage/methylation domain-containing protein</fullName>
    </submittedName>
    <submittedName>
        <fullName evidence="3">Type II secretion/transformation system, G protein</fullName>
    </submittedName>
</protein>
<evidence type="ECO:0000313" key="3">
    <source>
        <dbReference type="EMBL" id="AXX94520.1"/>
    </source>
</evidence>
<name>A0A347U6P2_9BACT</name>
<dbReference type="PRINTS" id="PR00813">
    <property type="entry name" value="BCTERIALGSPG"/>
</dbReference>
<dbReference type="InterPro" id="IPR012902">
    <property type="entry name" value="N_methyl_site"/>
</dbReference>
<dbReference type="Gene3D" id="3.30.700.10">
    <property type="entry name" value="Glycoprotein, Type 4 Pilin"/>
    <property type="match status" value="1"/>
</dbReference>
<evidence type="ECO:0000313" key="4">
    <source>
        <dbReference type="EMBL" id="RXI28836.1"/>
    </source>
</evidence>
<keyword evidence="2" id="KW-1133">Transmembrane helix</keyword>
<keyword evidence="2" id="KW-0812">Transmembrane</keyword>
<feature type="transmembrane region" description="Helical" evidence="2">
    <location>
        <begin position="6"/>
        <end position="25"/>
    </location>
</feature>
<dbReference type="AlphaFoldDB" id="A0A347U6P2"/>
<accession>A0A347U6P2</accession>
<dbReference type="EMBL" id="NXIG01000017">
    <property type="protein sequence ID" value="RXI28836.1"/>
    <property type="molecule type" value="Genomic_DNA"/>
</dbReference>
<evidence type="ECO:0000256" key="1">
    <source>
        <dbReference type="ARBA" id="ARBA00022481"/>
    </source>
</evidence>
<dbReference type="SUPFAM" id="SSF54523">
    <property type="entry name" value="Pili subunits"/>
    <property type="match status" value="1"/>
</dbReference>
<dbReference type="NCBIfam" id="TIGR02532">
    <property type="entry name" value="IV_pilin_GFxxxE"/>
    <property type="match status" value="1"/>
</dbReference>
<dbReference type="InterPro" id="IPR045584">
    <property type="entry name" value="Pilin-like"/>
</dbReference>
<dbReference type="GO" id="GO:0015628">
    <property type="term" value="P:protein secretion by the type II secretion system"/>
    <property type="evidence" value="ECO:0007669"/>
    <property type="project" value="InterPro"/>
</dbReference>
<evidence type="ECO:0000256" key="2">
    <source>
        <dbReference type="SAM" id="Phobius"/>
    </source>
</evidence>
<proteinExistence type="predicted"/>
<keyword evidence="5" id="KW-1185">Reference proteome</keyword>
<dbReference type="KEGG" id="aell:AELL_0841"/>
<dbReference type="RefSeq" id="WP_118916747.1">
    <property type="nucleotide sequence ID" value="NZ_CP032097.1"/>
</dbReference>
<gene>
    <name evidence="3" type="ORF">AELL_0841</name>
    <name evidence="4" type="ORF">CP962_12900</name>
</gene>
<dbReference type="EMBL" id="CP032097">
    <property type="protein sequence ID" value="AXX94520.1"/>
    <property type="molecule type" value="Genomic_DNA"/>
</dbReference>
<sequence>MKSAFSLLELIFAIVILGIIASFAVPKLMDTKDSALISTIKRDINTSINSIQSYYLLNQKIEKISDTMNINDTNWIISDLKMQDRNSCLSLEVKTSDLGNKTIELTVDDTKEITICKKLRDAGLISKTYELY</sequence>
<keyword evidence="2" id="KW-0472">Membrane</keyword>
<keyword evidence="1" id="KW-0488">Methylation</keyword>
<organism evidence="4 6">
    <name type="scientific">Arcobacter ellisii</name>
    <dbReference type="NCBI Taxonomy" id="913109"/>
    <lineage>
        <taxon>Bacteria</taxon>
        <taxon>Pseudomonadati</taxon>
        <taxon>Campylobacterota</taxon>
        <taxon>Epsilonproteobacteria</taxon>
        <taxon>Campylobacterales</taxon>
        <taxon>Arcobacteraceae</taxon>
        <taxon>Arcobacter</taxon>
    </lineage>
</organism>
<evidence type="ECO:0000313" key="6">
    <source>
        <dbReference type="Proteomes" id="UP000290588"/>
    </source>
</evidence>
<dbReference type="InterPro" id="IPR000983">
    <property type="entry name" value="Bac_GSPG_pilin"/>
</dbReference>
<dbReference type="GO" id="GO:0015627">
    <property type="term" value="C:type II protein secretion system complex"/>
    <property type="evidence" value="ECO:0007669"/>
    <property type="project" value="InterPro"/>
</dbReference>